<evidence type="ECO:0000313" key="2">
    <source>
        <dbReference type="Proteomes" id="UP000499080"/>
    </source>
</evidence>
<name>A0A4Y2HUS3_ARAVE</name>
<organism evidence="1 2">
    <name type="scientific">Araneus ventricosus</name>
    <name type="common">Orbweaver spider</name>
    <name type="synonym">Epeira ventricosa</name>
    <dbReference type="NCBI Taxonomy" id="182803"/>
    <lineage>
        <taxon>Eukaryota</taxon>
        <taxon>Metazoa</taxon>
        <taxon>Ecdysozoa</taxon>
        <taxon>Arthropoda</taxon>
        <taxon>Chelicerata</taxon>
        <taxon>Arachnida</taxon>
        <taxon>Araneae</taxon>
        <taxon>Araneomorphae</taxon>
        <taxon>Entelegynae</taxon>
        <taxon>Araneoidea</taxon>
        <taxon>Araneidae</taxon>
        <taxon>Araneus</taxon>
    </lineage>
</organism>
<evidence type="ECO:0000313" key="1">
    <source>
        <dbReference type="EMBL" id="GBM69120.1"/>
    </source>
</evidence>
<proteinExistence type="predicted"/>
<gene>
    <name evidence="1" type="ORF">AVEN_6354_1</name>
</gene>
<sequence>MSVATGVTGDVENINCYDELNIGTVMMEKKFSDNFHNIKYSRTGRLLSLKTMIFHVTVHEVTMAVDPLLLVSRFSIIRRSDDDLRECLNFEVTPY</sequence>
<dbReference type="AlphaFoldDB" id="A0A4Y2HUS3"/>
<dbReference type="EMBL" id="BGPR01002180">
    <property type="protein sequence ID" value="GBM69120.1"/>
    <property type="molecule type" value="Genomic_DNA"/>
</dbReference>
<comment type="caution">
    <text evidence="1">The sequence shown here is derived from an EMBL/GenBank/DDBJ whole genome shotgun (WGS) entry which is preliminary data.</text>
</comment>
<keyword evidence="2" id="KW-1185">Reference proteome</keyword>
<dbReference type="Proteomes" id="UP000499080">
    <property type="component" value="Unassembled WGS sequence"/>
</dbReference>
<protein>
    <submittedName>
        <fullName evidence="1">Uncharacterized protein</fullName>
    </submittedName>
</protein>
<dbReference type="OrthoDB" id="6760986at2759"/>
<reference evidence="1 2" key="1">
    <citation type="journal article" date="2019" name="Sci. Rep.">
        <title>Orb-weaving spider Araneus ventricosus genome elucidates the spidroin gene catalogue.</title>
        <authorList>
            <person name="Kono N."/>
            <person name="Nakamura H."/>
            <person name="Ohtoshi R."/>
            <person name="Moran D.A.P."/>
            <person name="Shinohara A."/>
            <person name="Yoshida Y."/>
            <person name="Fujiwara M."/>
            <person name="Mori M."/>
            <person name="Tomita M."/>
            <person name="Arakawa K."/>
        </authorList>
    </citation>
    <scope>NUCLEOTIDE SEQUENCE [LARGE SCALE GENOMIC DNA]</scope>
</reference>
<accession>A0A4Y2HUS3</accession>